<accession>A0A8E2DRT3</accession>
<gene>
    <name evidence="2" type="ORF">OBBRIDRAFT_100911</name>
</gene>
<dbReference type="AlphaFoldDB" id="A0A8E2DRT3"/>
<proteinExistence type="predicted"/>
<reference evidence="2 3" key="1">
    <citation type="submission" date="2016-07" db="EMBL/GenBank/DDBJ databases">
        <title>Draft genome of the white-rot fungus Obba rivulosa 3A-2.</title>
        <authorList>
            <consortium name="DOE Joint Genome Institute"/>
            <person name="Miettinen O."/>
            <person name="Riley R."/>
            <person name="Acob R."/>
            <person name="Barry K."/>
            <person name="Cullen D."/>
            <person name="De Vries R."/>
            <person name="Hainaut M."/>
            <person name="Hatakka A."/>
            <person name="Henrissat B."/>
            <person name="Hilden K."/>
            <person name="Kuo R."/>
            <person name="Labutti K."/>
            <person name="Lipzen A."/>
            <person name="Makela M.R."/>
            <person name="Sandor L."/>
            <person name="Spatafora J.W."/>
            <person name="Grigoriev I.V."/>
            <person name="Hibbett D.S."/>
        </authorList>
    </citation>
    <scope>NUCLEOTIDE SEQUENCE [LARGE SCALE GENOMIC DNA]</scope>
    <source>
        <strain evidence="2 3">3A-2</strain>
    </source>
</reference>
<evidence type="ECO:0000256" key="1">
    <source>
        <dbReference type="SAM" id="MobiDB-lite"/>
    </source>
</evidence>
<feature type="compositionally biased region" description="Polar residues" evidence="1">
    <location>
        <begin position="1"/>
        <end position="19"/>
    </location>
</feature>
<keyword evidence="3" id="KW-1185">Reference proteome</keyword>
<dbReference type="EMBL" id="KV722342">
    <property type="protein sequence ID" value="OCH94588.1"/>
    <property type="molecule type" value="Genomic_DNA"/>
</dbReference>
<evidence type="ECO:0000313" key="3">
    <source>
        <dbReference type="Proteomes" id="UP000250043"/>
    </source>
</evidence>
<sequence length="161" mass="18065">MTVASSSTNEYKTRTSSQIPLPLRPRVPTSLRTPLTRVPYADCPHTTMVKFYGFLVDEDWLLKRGLEKKLGPGNTPMERDCTAVRAAWDILDDIGAGECGNVTRVVTKKGHSYWCIALASSDPYESVYTPRNMPPQEMMDAVKAALEKPDDIVPKWWPCAF</sequence>
<protein>
    <submittedName>
        <fullName evidence="2">Uncharacterized protein</fullName>
    </submittedName>
</protein>
<feature type="region of interest" description="Disordered" evidence="1">
    <location>
        <begin position="1"/>
        <end position="26"/>
    </location>
</feature>
<dbReference type="Proteomes" id="UP000250043">
    <property type="component" value="Unassembled WGS sequence"/>
</dbReference>
<name>A0A8E2DRT3_9APHY</name>
<evidence type="ECO:0000313" key="2">
    <source>
        <dbReference type="EMBL" id="OCH94588.1"/>
    </source>
</evidence>
<organism evidence="2 3">
    <name type="scientific">Obba rivulosa</name>
    <dbReference type="NCBI Taxonomy" id="1052685"/>
    <lineage>
        <taxon>Eukaryota</taxon>
        <taxon>Fungi</taxon>
        <taxon>Dikarya</taxon>
        <taxon>Basidiomycota</taxon>
        <taxon>Agaricomycotina</taxon>
        <taxon>Agaricomycetes</taxon>
        <taxon>Polyporales</taxon>
        <taxon>Gelatoporiaceae</taxon>
        <taxon>Obba</taxon>
    </lineage>
</organism>
<dbReference type="OrthoDB" id="2976172at2759"/>